<sequence>MAIAHRKFVLNIVLEDKDKYIVIREVIRKKNPALLRWMPRFVLRYIERVVHEEDINHIMAKIGHLHGLAFVDALIAELGVVVELTGETYIPKTGGVIFASNHPLGGLDGIAFMHALGRYRQDIKFLVNDILLNIKNLEPLFIGVNKHGAQGRQGIAQIEEAYAQEHALLVFPAGLVSRKQQGKIEDLEWKKSFISKAKRYRKDIVPVYIDGKNSSFFYNFARFRESIGIKANVEMFYLADEMFAQRNKKVTICIGKPISYTYFDSSKSEKEWAADVKRTVYNLAPEN</sequence>
<dbReference type="Pfam" id="PF19576">
    <property type="entry name" value="Acyltransf_2"/>
    <property type="match status" value="1"/>
</dbReference>
<dbReference type="SUPFAM" id="SSF69593">
    <property type="entry name" value="Glycerol-3-phosphate (1)-acyltransferase"/>
    <property type="match status" value="1"/>
</dbReference>
<evidence type="ECO:0000313" key="2">
    <source>
        <dbReference type="EMBL" id="SKB45378.1"/>
    </source>
</evidence>
<dbReference type="Proteomes" id="UP000190541">
    <property type="component" value="Unassembled WGS sequence"/>
</dbReference>
<dbReference type="EMBL" id="FUYS01000003">
    <property type="protein sequence ID" value="SKB45378.1"/>
    <property type="molecule type" value="Genomic_DNA"/>
</dbReference>
<dbReference type="InterPro" id="IPR045746">
    <property type="entry name" value="ACT14924-like_Acyltransf_dom"/>
</dbReference>
<organism evidence="2 3">
    <name type="scientific">Parapedobacter luteus</name>
    <dbReference type="NCBI Taxonomy" id="623280"/>
    <lineage>
        <taxon>Bacteria</taxon>
        <taxon>Pseudomonadati</taxon>
        <taxon>Bacteroidota</taxon>
        <taxon>Sphingobacteriia</taxon>
        <taxon>Sphingobacteriales</taxon>
        <taxon>Sphingobacteriaceae</taxon>
        <taxon>Parapedobacter</taxon>
    </lineage>
</organism>
<keyword evidence="3" id="KW-1185">Reference proteome</keyword>
<protein>
    <submittedName>
        <fullName evidence="2">Putative hemolysin</fullName>
    </submittedName>
</protein>
<gene>
    <name evidence="2" type="ORF">SAMN05660226_01407</name>
</gene>
<reference evidence="2 3" key="1">
    <citation type="submission" date="2017-02" db="EMBL/GenBank/DDBJ databases">
        <authorList>
            <person name="Peterson S.W."/>
        </authorList>
    </citation>
    <scope>NUCLEOTIDE SEQUENCE [LARGE SCALE GENOMIC DNA]</scope>
    <source>
        <strain evidence="2 3">DSM 22899</strain>
    </source>
</reference>
<evidence type="ECO:0000313" key="3">
    <source>
        <dbReference type="Proteomes" id="UP000190541"/>
    </source>
</evidence>
<accession>A0A1T5BDT1</accession>
<name>A0A1T5BDT1_9SPHI</name>
<proteinExistence type="predicted"/>
<evidence type="ECO:0000259" key="1">
    <source>
        <dbReference type="SMART" id="SM00563"/>
    </source>
</evidence>
<dbReference type="AlphaFoldDB" id="A0A1T5BDT1"/>
<dbReference type="GO" id="GO:0016746">
    <property type="term" value="F:acyltransferase activity"/>
    <property type="evidence" value="ECO:0007669"/>
    <property type="project" value="InterPro"/>
</dbReference>
<dbReference type="InterPro" id="IPR002123">
    <property type="entry name" value="Plipid/glycerol_acylTrfase"/>
</dbReference>
<dbReference type="STRING" id="623280.SAMN05660226_01407"/>
<dbReference type="SMART" id="SM00563">
    <property type="entry name" value="PlsC"/>
    <property type="match status" value="1"/>
</dbReference>
<feature type="domain" description="Phospholipid/glycerol acyltransferase" evidence="1">
    <location>
        <begin position="96"/>
        <end position="212"/>
    </location>
</feature>